<feature type="region of interest" description="Disordered" evidence="9">
    <location>
        <begin position="350"/>
        <end position="373"/>
    </location>
</feature>
<comment type="function">
    <text evidence="7">Transcriptional regulator that specifically binds 5'-GATA-3' or 5'-GAT-3' motifs within gene promoters.</text>
</comment>
<evidence type="ECO:0000313" key="11">
    <source>
        <dbReference type="EMBL" id="KAK9826722.1"/>
    </source>
</evidence>
<keyword evidence="2 8" id="KW-0863">Zinc-finger</keyword>
<comment type="caution">
    <text evidence="11">The sequence shown here is derived from an EMBL/GenBank/DDBJ whole genome shotgun (WGS) entry which is preliminary data.</text>
</comment>
<feature type="region of interest" description="Disordered" evidence="9">
    <location>
        <begin position="140"/>
        <end position="207"/>
    </location>
</feature>
<dbReference type="PANTHER" id="PTHR47172:SF24">
    <property type="entry name" value="GATA ZINC FINGER DOMAIN-CONTAINING PROTEIN 14-RELATED"/>
    <property type="match status" value="1"/>
</dbReference>
<dbReference type="InterPro" id="IPR000679">
    <property type="entry name" value="Znf_GATA"/>
</dbReference>
<dbReference type="SUPFAM" id="SSF57716">
    <property type="entry name" value="Glucocorticoid receptor-like (DNA-binding domain)"/>
    <property type="match status" value="1"/>
</dbReference>
<dbReference type="Pfam" id="PF00320">
    <property type="entry name" value="GATA"/>
    <property type="match status" value="1"/>
</dbReference>
<evidence type="ECO:0000256" key="3">
    <source>
        <dbReference type="ARBA" id="ARBA00022833"/>
    </source>
</evidence>
<name>A0AAW1QZ15_9CHLO</name>
<gene>
    <name evidence="11" type="ORF">WJX81_001577</name>
</gene>
<dbReference type="GO" id="GO:0043565">
    <property type="term" value="F:sequence-specific DNA binding"/>
    <property type="evidence" value="ECO:0007669"/>
    <property type="project" value="InterPro"/>
</dbReference>
<reference evidence="11 12" key="1">
    <citation type="journal article" date="2024" name="Nat. Commun.">
        <title>Phylogenomics reveals the evolutionary origins of lichenization in chlorophyte algae.</title>
        <authorList>
            <person name="Puginier C."/>
            <person name="Libourel C."/>
            <person name="Otte J."/>
            <person name="Skaloud P."/>
            <person name="Haon M."/>
            <person name="Grisel S."/>
            <person name="Petersen M."/>
            <person name="Berrin J.G."/>
            <person name="Delaux P.M."/>
            <person name="Dal Grande F."/>
            <person name="Keller J."/>
        </authorList>
    </citation>
    <scope>NUCLEOTIDE SEQUENCE [LARGE SCALE GENOMIC DNA]</scope>
    <source>
        <strain evidence="11 12">SAG 245.80</strain>
    </source>
</reference>
<dbReference type="Proteomes" id="UP001445335">
    <property type="component" value="Unassembled WGS sequence"/>
</dbReference>
<evidence type="ECO:0000256" key="6">
    <source>
        <dbReference type="ARBA" id="ARBA00024019"/>
    </source>
</evidence>
<feature type="domain" description="GATA-type" evidence="10">
    <location>
        <begin position="57"/>
        <end position="90"/>
    </location>
</feature>
<protein>
    <recommendedName>
        <fullName evidence="10">GATA-type domain-containing protein</fullName>
    </recommendedName>
</protein>
<organism evidence="11 12">
    <name type="scientific">Elliptochloris bilobata</name>
    <dbReference type="NCBI Taxonomy" id="381761"/>
    <lineage>
        <taxon>Eukaryota</taxon>
        <taxon>Viridiplantae</taxon>
        <taxon>Chlorophyta</taxon>
        <taxon>core chlorophytes</taxon>
        <taxon>Trebouxiophyceae</taxon>
        <taxon>Trebouxiophyceae incertae sedis</taxon>
        <taxon>Elliptochloris clade</taxon>
        <taxon>Elliptochloris</taxon>
    </lineage>
</organism>
<keyword evidence="12" id="KW-1185">Reference proteome</keyword>
<dbReference type="PROSITE" id="PS00344">
    <property type="entry name" value="GATA_ZN_FINGER_1"/>
    <property type="match status" value="1"/>
</dbReference>
<dbReference type="InterPro" id="IPR013088">
    <property type="entry name" value="Znf_NHR/GATA"/>
</dbReference>
<evidence type="ECO:0000256" key="7">
    <source>
        <dbReference type="ARBA" id="ARBA00037539"/>
    </source>
</evidence>
<evidence type="ECO:0000259" key="10">
    <source>
        <dbReference type="PROSITE" id="PS50114"/>
    </source>
</evidence>
<feature type="compositionally biased region" description="Polar residues" evidence="9">
    <location>
        <begin position="146"/>
        <end position="155"/>
    </location>
</feature>
<evidence type="ECO:0000256" key="9">
    <source>
        <dbReference type="SAM" id="MobiDB-lite"/>
    </source>
</evidence>
<keyword evidence="5" id="KW-0804">Transcription</keyword>
<dbReference type="GO" id="GO:0008270">
    <property type="term" value="F:zinc ion binding"/>
    <property type="evidence" value="ECO:0007669"/>
    <property type="project" value="UniProtKB-KW"/>
</dbReference>
<dbReference type="Gene3D" id="3.30.50.10">
    <property type="entry name" value="Erythroid Transcription Factor GATA-1, subunit A"/>
    <property type="match status" value="1"/>
</dbReference>
<sequence length="373" mass="37556">MRPAATYAPRIFEKPARGTTKEDGICGRLDGDAIALFQGRALAQPCPFAAALPTYTSSRAKTCAHCGTARTPQWREGPNGPKTLCNACGVKLVRANAKHKDNPKRRAAAKAAASADARLIPGGKGGAGAAAASVLPPPVAAPLPKQSSGSLTSDSGAPRVRGASSPVLRRPQRKAAAKAATLTAGYASTGDWPEEAEAPSSQGAVRRVSADALQTLSSRSTGSVSDNSAAGMSDAAEEVAWPALRVVAPPRSAAAAACERADAEADAGPLSPAVAADEEAGLGDVGGAAAVLAEGETLRKVRDGAAREAAAADAAVAAVAKILAVKQAAATRARTAAAVAADDLDAFLRRSTGERFGTRPPKKARRGQPPALM</sequence>
<keyword evidence="1" id="KW-0479">Metal-binding</keyword>
<comment type="similarity">
    <text evidence="6">Belongs to the type IV zinc-finger family. Class B subfamily.</text>
</comment>
<accession>A0AAW1QZ15</accession>
<evidence type="ECO:0000256" key="4">
    <source>
        <dbReference type="ARBA" id="ARBA00023015"/>
    </source>
</evidence>
<evidence type="ECO:0000256" key="8">
    <source>
        <dbReference type="PROSITE-ProRule" id="PRU00094"/>
    </source>
</evidence>
<dbReference type="CDD" id="cd00202">
    <property type="entry name" value="ZnF_GATA"/>
    <property type="match status" value="1"/>
</dbReference>
<dbReference type="EMBL" id="JALJOU010000063">
    <property type="protein sequence ID" value="KAK9826722.1"/>
    <property type="molecule type" value="Genomic_DNA"/>
</dbReference>
<keyword evidence="3" id="KW-0862">Zinc</keyword>
<dbReference type="SMART" id="SM00401">
    <property type="entry name" value="ZnF_GATA"/>
    <property type="match status" value="1"/>
</dbReference>
<dbReference type="PANTHER" id="PTHR47172">
    <property type="entry name" value="OS01G0976800 PROTEIN"/>
    <property type="match status" value="1"/>
</dbReference>
<dbReference type="PROSITE" id="PS50114">
    <property type="entry name" value="GATA_ZN_FINGER_2"/>
    <property type="match status" value="1"/>
</dbReference>
<evidence type="ECO:0000313" key="12">
    <source>
        <dbReference type="Proteomes" id="UP001445335"/>
    </source>
</evidence>
<evidence type="ECO:0000256" key="5">
    <source>
        <dbReference type="ARBA" id="ARBA00023163"/>
    </source>
</evidence>
<evidence type="ECO:0000256" key="1">
    <source>
        <dbReference type="ARBA" id="ARBA00022723"/>
    </source>
</evidence>
<dbReference type="AlphaFoldDB" id="A0AAW1QZ15"/>
<evidence type="ECO:0000256" key="2">
    <source>
        <dbReference type="ARBA" id="ARBA00022771"/>
    </source>
</evidence>
<proteinExistence type="inferred from homology"/>
<keyword evidence="4" id="KW-0805">Transcription regulation</keyword>
<dbReference type="GO" id="GO:0006355">
    <property type="term" value="P:regulation of DNA-templated transcription"/>
    <property type="evidence" value="ECO:0007669"/>
    <property type="project" value="InterPro"/>
</dbReference>